<reference evidence="2" key="1">
    <citation type="journal article" date="2023" name="Nat. Plants">
        <title>Single-cell RNA sequencing provides a high-resolution roadmap for understanding the multicellular compartmentation of specialized metabolism.</title>
        <authorList>
            <person name="Sun S."/>
            <person name="Shen X."/>
            <person name="Li Y."/>
            <person name="Li Y."/>
            <person name="Wang S."/>
            <person name="Li R."/>
            <person name="Zhang H."/>
            <person name="Shen G."/>
            <person name="Guo B."/>
            <person name="Wei J."/>
            <person name="Xu J."/>
            <person name="St-Pierre B."/>
            <person name="Chen S."/>
            <person name="Sun C."/>
        </authorList>
    </citation>
    <scope>NUCLEOTIDE SEQUENCE [LARGE SCALE GENOMIC DNA]</scope>
</reference>
<name>A0ACC0BPT1_CATRO</name>
<keyword evidence="2" id="KW-1185">Reference proteome</keyword>
<protein>
    <submittedName>
        <fullName evidence="1">Uncharacterized protein</fullName>
    </submittedName>
</protein>
<organism evidence="1 2">
    <name type="scientific">Catharanthus roseus</name>
    <name type="common">Madagascar periwinkle</name>
    <name type="synonym">Vinca rosea</name>
    <dbReference type="NCBI Taxonomy" id="4058"/>
    <lineage>
        <taxon>Eukaryota</taxon>
        <taxon>Viridiplantae</taxon>
        <taxon>Streptophyta</taxon>
        <taxon>Embryophyta</taxon>
        <taxon>Tracheophyta</taxon>
        <taxon>Spermatophyta</taxon>
        <taxon>Magnoliopsida</taxon>
        <taxon>eudicotyledons</taxon>
        <taxon>Gunneridae</taxon>
        <taxon>Pentapetalae</taxon>
        <taxon>asterids</taxon>
        <taxon>lamiids</taxon>
        <taxon>Gentianales</taxon>
        <taxon>Apocynaceae</taxon>
        <taxon>Rauvolfioideae</taxon>
        <taxon>Vinceae</taxon>
        <taxon>Catharanthinae</taxon>
        <taxon>Catharanthus</taxon>
    </lineage>
</organism>
<sequence length="617" mass="71179">MSGLEGLEAFDETRERRSDFENSEDERRRFKIGALRRKAINASNKITHTLKKRGKRKVDYRVPPVPIEDVRDAKEEIAVSELRQNLLNRDLLPERHDDYYTLLRFLKARDFNIEKTIQMWEEMLRWRKEFGTDTILEDFEFEELEEVLQYYPQGYHGVDKEGRPVYIERLGQAHPAKLMRITTIDRYLKYHVQEFERAILEKFPACSIAAKRRICSSTTILDVKGLGAKNFVGPGTSLLMAISKIDNNYYPETLHRMFIVNSGPGFRKVLWPAAQKFLDPKTISKIQVLDSKSLGKLLEAIDSSQLPDFLGGTCTCSVEGGCLRSNMGPWNDPEIMKHVYNVEATFVRHITRLSGEPIKIDSVLPMDPMKGKVTDTSTVESGSDIDESCSPSRKSSFRFPNLAPVCEEAAESPAYYSCDEHFSDIDRRYENGQELGNSHNQSSLIAQTQNHFVDAGRNLEGALLVRWLDIIQENVRRSCRFVARTFIPSVFKLFVFVSSVPCEYLRRQRNIYPSNALEDCNPSGYAEAVSEQDRVLPCVHRLQKLEKLLEELNKKPAEIPLEKDQILQQSMDRIKLVESDLENTKRVLHATVMKQLEIDQLLENLRESKFQHRRLFC</sequence>
<evidence type="ECO:0000313" key="2">
    <source>
        <dbReference type="Proteomes" id="UP001060085"/>
    </source>
</evidence>
<evidence type="ECO:0000313" key="1">
    <source>
        <dbReference type="EMBL" id="KAI5674624.1"/>
    </source>
</evidence>
<proteinExistence type="predicted"/>
<gene>
    <name evidence="1" type="ORF">M9H77_14988</name>
</gene>
<dbReference type="EMBL" id="CM044703">
    <property type="protein sequence ID" value="KAI5674624.1"/>
    <property type="molecule type" value="Genomic_DNA"/>
</dbReference>
<comment type="caution">
    <text evidence="1">The sequence shown here is derived from an EMBL/GenBank/DDBJ whole genome shotgun (WGS) entry which is preliminary data.</text>
</comment>
<dbReference type="Proteomes" id="UP001060085">
    <property type="component" value="Linkage Group LG03"/>
</dbReference>
<accession>A0ACC0BPT1</accession>